<dbReference type="Proteomes" id="UP000578112">
    <property type="component" value="Unassembled WGS sequence"/>
</dbReference>
<dbReference type="EMBL" id="JACHNH010000001">
    <property type="protein sequence ID" value="MBB4761762.1"/>
    <property type="molecule type" value="Genomic_DNA"/>
</dbReference>
<dbReference type="RefSeq" id="WP_184992383.1">
    <property type="nucleotide sequence ID" value="NZ_BOMK01000001.1"/>
</dbReference>
<proteinExistence type="predicted"/>
<evidence type="ECO:0000313" key="2">
    <source>
        <dbReference type="Proteomes" id="UP000578112"/>
    </source>
</evidence>
<organism evidence="1 2">
    <name type="scientific">Actinoplanes digitatis</name>
    <dbReference type="NCBI Taxonomy" id="1868"/>
    <lineage>
        <taxon>Bacteria</taxon>
        <taxon>Bacillati</taxon>
        <taxon>Actinomycetota</taxon>
        <taxon>Actinomycetes</taxon>
        <taxon>Micromonosporales</taxon>
        <taxon>Micromonosporaceae</taxon>
        <taxon>Actinoplanes</taxon>
    </lineage>
</organism>
<comment type="caution">
    <text evidence="1">The sequence shown here is derived from an EMBL/GenBank/DDBJ whole genome shotgun (WGS) entry which is preliminary data.</text>
</comment>
<gene>
    <name evidence="1" type="ORF">BJ971_002318</name>
</gene>
<name>A0A7W7HVW0_9ACTN</name>
<accession>A0A7W7HVW0</accession>
<keyword evidence="2" id="KW-1185">Reference proteome</keyword>
<sequence length="167" mass="17732">MTSDAPSSGFASEASEAVQGLIGAVVGRVGVSRSHGLVLDFGRPIRRADEGSRQRGEQRLTTHNADWRLDLGSGTLVGSGDDVDFAQASGKELVGSVVFQIGVDLRSLEASIAFGASTLRIFPSCYKPSGWRNDDAQDPLPYWRLWLPSGETIAVGPGMVDSRGGPW</sequence>
<evidence type="ECO:0000313" key="1">
    <source>
        <dbReference type="EMBL" id="MBB4761762.1"/>
    </source>
</evidence>
<dbReference type="AlphaFoldDB" id="A0A7W7HVW0"/>
<reference evidence="1 2" key="1">
    <citation type="submission" date="2020-08" db="EMBL/GenBank/DDBJ databases">
        <title>Sequencing the genomes of 1000 actinobacteria strains.</title>
        <authorList>
            <person name="Klenk H.-P."/>
        </authorList>
    </citation>
    <scope>NUCLEOTIDE SEQUENCE [LARGE SCALE GENOMIC DNA]</scope>
    <source>
        <strain evidence="1 2">DSM 43149</strain>
    </source>
</reference>
<protein>
    <submittedName>
        <fullName evidence="1">Uncharacterized protein</fullName>
    </submittedName>
</protein>